<feature type="domain" description="C3HC-type" evidence="7">
    <location>
        <begin position="129"/>
        <end position="242"/>
    </location>
</feature>
<proteinExistence type="predicted"/>
<protein>
    <submittedName>
        <fullName evidence="9">C3HC zinc finger-like-domain-containing protein</fullName>
    </submittedName>
</protein>
<dbReference type="GO" id="GO:0005634">
    <property type="term" value="C:nucleus"/>
    <property type="evidence" value="ECO:0007669"/>
    <property type="project" value="UniProtKB-SubCell"/>
</dbReference>
<keyword evidence="5" id="KW-0539">Nucleus</keyword>
<dbReference type="PANTHER" id="PTHR15835">
    <property type="entry name" value="NUCLEAR-INTERACTING PARTNER OF ALK"/>
    <property type="match status" value="1"/>
</dbReference>
<organism evidence="9 10">
    <name type="scientific">Crucibulum laeve</name>
    <dbReference type="NCBI Taxonomy" id="68775"/>
    <lineage>
        <taxon>Eukaryota</taxon>
        <taxon>Fungi</taxon>
        <taxon>Dikarya</taxon>
        <taxon>Basidiomycota</taxon>
        <taxon>Agaricomycotina</taxon>
        <taxon>Agaricomycetes</taxon>
        <taxon>Agaricomycetidae</taxon>
        <taxon>Agaricales</taxon>
        <taxon>Agaricineae</taxon>
        <taxon>Nidulariaceae</taxon>
        <taxon>Crucibulum</taxon>
    </lineage>
</organism>
<feature type="compositionally biased region" description="Low complexity" evidence="6">
    <location>
        <begin position="400"/>
        <end position="413"/>
    </location>
</feature>
<dbReference type="OrthoDB" id="2592092at2759"/>
<feature type="region of interest" description="Disordered" evidence="6">
    <location>
        <begin position="320"/>
        <end position="355"/>
    </location>
</feature>
<gene>
    <name evidence="9" type="ORF">BDQ12DRAFT_721614</name>
</gene>
<feature type="compositionally biased region" description="Polar residues" evidence="6">
    <location>
        <begin position="455"/>
        <end position="470"/>
    </location>
</feature>
<evidence type="ECO:0000313" key="9">
    <source>
        <dbReference type="EMBL" id="TFK40146.1"/>
    </source>
</evidence>
<feature type="region of interest" description="Disordered" evidence="6">
    <location>
        <begin position="273"/>
        <end position="295"/>
    </location>
</feature>
<dbReference type="InterPro" id="IPR012935">
    <property type="entry name" value="NuBaID_N"/>
</dbReference>
<keyword evidence="10" id="KW-1185">Reference proteome</keyword>
<evidence type="ECO:0000256" key="6">
    <source>
        <dbReference type="SAM" id="MobiDB-lite"/>
    </source>
</evidence>
<evidence type="ECO:0000313" key="10">
    <source>
        <dbReference type="Proteomes" id="UP000308652"/>
    </source>
</evidence>
<evidence type="ECO:0000259" key="8">
    <source>
        <dbReference type="Pfam" id="PF08600"/>
    </source>
</evidence>
<dbReference type="Pfam" id="PF07967">
    <property type="entry name" value="zf-C3HC"/>
    <property type="match status" value="1"/>
</dbReference>
<dbReference type="AlphaFoldDB" id="A0A5C3M6X7"/>
<feature type="compositionally biased region" description="Low complexity" evidence="6">
    <location>
        <begin position="342"/>
        <end position="355"/>
    </location>
</feature>
<feature type="region of interest" description="Disordered" evidence="6">
    <location>
        <begin position="399"/>
        <end position="419"/>
    </location>
</feature>
<accession>A0A5C3M6X7</accession>
<keyword evidence="4" id="KW-0862">Zinc</keyword>
<evidence type="ECO:0000256" key="4">
    <source>
        <dbReference type="ARBA" id="ARBA00022833"/>
    </source>
</evidence>
<feature type="region of interest" description="Disordered" evidence="6">
    <location>
        <begin position="450"/>
        <end position="470"/>
    </location>
</feature>
<feature type="domain" description="NuBaID C-terminal" evidence="8">
    <location>
        <begin position="375"/>
        <end position="436"/>
    </location>
</feature>
<evidence type="ECO:0000256" key="3">
    <source>
        <dbReference type="ARBA" id="ARBA00022771"/>
    </source>
</evidence>
<dbReference type="EMBL" id="ML213597">
    <property type="protein sequence ID" value="TFK40146.1"/>
    <property type="molecule type" value="Genomic_DNA"/>
</dbReference>
<evidence type="ECO:0000256" key="5">
    <source>
        <dbReference type="ARBA" id="ARBA00023242"/>
    </source>
</evidence>
<dbReference type="Pfam" id="PF08600">
    <property type="entry name" value="NuBaID_C"/>
    <property type="match status" value="1"/>
</dbReference>
<dbReference type="InterPro" id="IPR013909">
    <property type="entry name" value="NuBaID_C"/>
</dbReference>
<reference evidence="9 10" key="1">
    <citation type="journal article" date="2019" name="Nat. Ecol. Evol.">
        <title>Megaphylogeny resolves global patterns of mushroom evolution.</title>
        <authorList>
            <person name="Varga T."/>
            <person name="Krizsan K."/>
            <person name="Foldi C."/>
            <person name="Dima B."/>
            <person name="Sanchez-Garcia M."/>
            <person name="Sanchez-Ramirez S."/>
            <person name="Szollosi G.J."/>
            <person name="Szarkandi J.G."/>
            <person name="Papp V."/>
            <person name="Albert L."/>
            <person name="Andreopoulos W."/>
            <person name="Angelini C."/>
            <person name="Antonin V."/>
            <person name="Barry K.W."/>
            <person name="Bougher N.L."/>
            <person name="Buchanan P."/>
            <person name="Buyck B."/>
            <person name="Bense V."/>
            <person name="Catcheside P."/>
            <person name="Chovatia M."/>
            <person name="Cooper J."/>
            <person name="Damon W."/>
            <person name="Desjardin D."/>
            <person name="Finy P."/>
            <person name="Geml J."/>
            <person name="Haridas S."/>
            <person name="Hughes K."/>
            <person name="Justo A."/>
            <person name="Karasinski D."/>
            <person name="Kautmanova I."/>
            <person name="Kiss B."/>
            <person name="Kocsube S."/>
            <person name="Kotiranta H."/>
            <person name="LaButti K.M."/>
            <person name="Lechner B.E."/>
            <person name="Liimatainen K."/>
            <person name="Lipzen A."/>
            <person name="Lukacs Z."/>
            <person name="Mihaltcheva S."/>
            <person name="Morgado L.N."/>
            <person name="Niskanen T."/>
            <person name="Noordeloos M.E."/>
            <person name="Ohm R.A."/>
            <person name="Ortiz-Santana B."/>
            <person name="Ovrebo C."/>
            <person name="Racz N."/>
            <person name="Riley R."/>
            <person name="Savchenko A."/>
            <person name="Shiryaev A."/>
            <person name="Soop K."/>
            <person name="Spirin V."/>
            <person name="Szebenyi C."/>
            <person name="Tomsovsky M."/>
            <person name="Tulloss R.E."/>
            <person name="Uehling J."/>
            <person name="Grigoriev I.V."/>
            <person name="Vagvolgyi C."/>
            <person name="Papp T."/>
            <person name="Martin F.M."/>
            <person name="Miettinen O."/>
            <person name="Hibbett D.S."/>
            <person name="Nagy L.G."/>
        </authorList>
    </citation>
    <scope>NUCLEOTIDE SEQUENCE [LARGE SCALE GENOMIC DNA]</scope>
    <source>
        <strain evidence="9 10">CBS 166.37</strain>
    </source>
</reference>
<feature type="compositionally biased region" description="Polar residues" evidence="6">
    <location>
        <begin position="1"/>
        <end position="17"/>
    </location>
</feature>
<feature type="region of interest" description="Disordered" evidence="6">
    <location>
        <begin position="1"/>
        <end position="54"/>
    </location>
</feature>
<name>A0A5C3M6X7_9AGAR</name>
<keyword evidence="2" id="KW-0479">Metal-binding</keyword>
<evidence type="ECO:0000259" key="7">
    <source>
        <dbReference type="Pfam" id="PF07967"/>
    </source>
</evidence>
<comment type="subcellular location">
    <subcellularLocation>
        <location evidence="1">Nucleus</location>
    </subcellularLocation>
</comment>
<sequence>MNSPVDSQSSIQNTNIRATKRKLDDAFEVLDNSVISPDATDRPSPPKRANTNRSLYSTLAKYGIKSKQSKPVNASGSGLEGLSKSTPHLTAILTRAATRTKNALPFKFSSQPTIPAPLLPATAEYRPSSLPSFLSRLATFKLATYTNKPQAVDAVAASKCGWTNDGKDRLVCGLCNASWVVAGREGMNRDAANALIEKQRVSLVEAHKNGCPWKTRQCDPSIYCIPLQSPSAIAKHIKENAETLDPVLESVSVKHPLTATQLNSLRSVISSCSLSQEPDSSETGDAATPSPFHVSKQPSDTAILASLFGWIIVSPTAPEPLRRTSTASRAGSMAPSRAQTPSLSRASSVSLSRSSPKPKLQIFQLSPKLHLKRDNTMLRCSLCQRRIGLWAFVPPPPLPTSASASSETEPTPAVKQSPQRQFDILKEHRSYCPYVVRSTMVPSMPVPPISPVKQPVSSRSSTSLSQPNGNNGALEGWRAVLAVVLRHGLVQRQGTEYNLFRSGSGSDLTKGDEQMEVDGVKAMVAGVKSRGGKDLLKYVKGLLS</sequence>
<evidence type="ECO:0000256" key="1">
    <source>
        <dbReference type="ARBA" id="ARBA00004123"/>
    </source>
</evidence>
<dbReference type="Proteomes" id="UP000308652">
    <property type="component" value="Unassembled WGS sequence"/>
</dbReference>
<evidence type="ECO:0000256" key="2">
    <source>
        <dbReference type="ARBA" id="ARBA00022723"/>
    </source>
</evidence>
<dbReference type="GO" id="GO:0008270">
    <property type="term" value="F:zinc ion binding"/>
    <property type="evidence" value="ECO:0007669"/>
    <property type="project" value="UniProtKB-KW"/>
</dbReference>
<keyword evidence="3" id="KW-0863">Zinc-finger</keyword>
<dbReference type="STRING" id="68775.A0A5C3M6X7"/>
<dbReference type="PANTHER" id="PTHR15835:SF6">
    <property type="entry name" value="ZINC FINGER C3HC-TYPE PROTEIN 1"/>
    <property type="match status" value="1"/>
</dbReference>